<gene>
    <name evidence="1" type="ORF">PPRIM_AZ9-3.1.T0040241</name>
</gene>
<accession>A0A8S1JMN8</accession>
<dbReference type="Proteomes" id="UP000688137">
    <property type="component" value="Unassembled WGS sequence"/>
</dbReference>
<dbReference type="AlphaFoldDB" id="A0A8S1JMN8"/>
<organism evidence="1 2">
    <name type="scientific">Paramecium primaurelia</name>
    <dbReference type="NCBI Taxonomy" id="5886"/>
    <lineage>
        <taxon>Eukaryota</taxon>
        <taxon>Sar</taxon>
        <taxon>Alveolata</taxon>
        <taxon>Ciliophora</taxon>
        <taxon>Intramacronucleata</taxon>
        <taxon>Oligohymenophorea</taxon>
        <taxon>Peniculida</taxon>
        <taxon>Parameciidae</taxon>
        <taxon>Paramecium</taxon>
    </lineage>
</organism>
<comment type="caution">
    <text evidence="1">The sequence shown here is derived from an EMBL/GenBank/DDBJ whole genome shotgun (WGS) entry which is preliminary data.</text>
</comment>
<dbReference type="EMBL" id="CAJJDM010000001">
    <property type="protein sequence ID" value="CAD8043021.1"/>
    <property type="molecule type" value="Genomic_DNA"/>
</dbReference>
<sequence>MSDHQDILLIYKFKELVKRRNNQVRSYKIMIYNKILYLENVKAKQQYLDKKLSNF</sequence>
<protein>
    <submittedName>
        <fullName evidence="1">Uncharacterized protein</fullName>
    </submittedName>
</protein>
<evidence type="ECO:0000313" key="2">
    <source>
        <dbReference type="Proteomes" id="UP000688137"/>
    </source>
</evidence>
<proteinExistence type="predicted"/>
<reference evidence="1" key="1">
    <citation type="submission" date="2021-01" db="EMBL/GenBank/DDBJ databases">
        <authorList>
            <consortium name="Genoscope - CEA"/>
            <person name="William W."/>
        </authorList>
    </citation>
    <scope>NUCLEOTIDE SEQUENCE</scope>
</reference>
<keyword evidence="2" id="KW-1185">Reference proteome</keyword>
<evidence type="ECO:0000313" key="1">
    <source>
        <dbReference type="EMBL" id="CAD8043021.1"/>
    </source>
</evidence>
<name>A0A8S1JMN8_PARPR</name>